<proteinExistence type="predicted"/>
<dbReference type="EMBL" id="CP000735">
    <property type="protein sequence ID" value="ABS78538.1"/>
    <property type="molecule type" value="Genomic_DNA"/>
</dbReference>
<dbReference type="AlphaFoldDB" id="A9KH91"/>
<gene>
    <name evidence="1" type="ordered locus">CBUD_A0063</name>
</gene>
<dbReference type="HOGENOM" id="CLU_2080854_0_0_6"/>
<dbReference type="Proteomes" id="UP000008555">
    <property type="component" value="Plasmid pQpDG"/>
</dbReference>
<protein>
    <submittedName>
        <fullName evidence="1">Uncharacterized protein</fullName>
    </submittedName>
</protein>
<name>A9KH91_COXBN</name>
<dbReference type="RefSeq" id="WP_010891157.1">
    <property type="nucleotide sequence ID" value="NC_009726.1"/>
</dbReference>
<reference evidence="1 2" key="1">
    <citation type="journal article" date="2009" name="Infect. Immun.">
        <title>Comparative genomics reveal extensive transposon-mediated genomic plasticity and diversity among potential effector proteins within the genus Coxiella.</title>
        <authorList>
            <person name="Beare P.A."/>
            <person name="Unsworth N."/>
            <person name="Andoh M."/>
            <person name="Voth D.E."/>
            <person name="Omsland A."/>
            <person name="Gilk S.D."/>
            <person name="Williams K.P."/>
            <person name="Sobral B.W."/>
            <person name="Kupko J.J.III."/>
            <person name="Porcella S.F."/>
            <person name="Samuel J.E."/>
            <person name="Heinzen R.A."/>
        </authorList>
    </citation>
    <scope>NUCLEOTIDE SEQUENCE [LARGE SCALE GENOMIC DNA]</scope>
    <source>
        <strain evidence="2">Dugway 5J108-111</strain>
        <plasmid evidence="1 2">pQpDG</plasmid>
    </source>
</reference>
<keyword evidence="1" id="KW-0614">Plasmid</keyword>
<organism evidence="1 2">
    <name type="scientific">Coxiella burnetii (strain Dugway 5J108-111)</name>
    <dbReference type="NCBI Taxonomy" id="434922"/>
    <lineage>
        <taxon>Bacteria</taxon>
        <taxon>Pseudomonadati</taxon>
        <taxon>Pseudomonadota</taxon>
        <taxon>Gammaproteobacteria</taxon>
        <taxon>Legionellales</taxon>
        <taxon>Coxiellaceae</taxon>
        <taxon>Coxiella</taxon>
    </lineage>
</organism>
<accession>A9KH91</accession>
<sequence>MNPKDLLYLKGFFDDFNKNKQRIKLVAEYRNNEYGIACDQFEIRKIPGSSLCADLNLLGNMSIESAFVIIYKTAYLKGVADSKKSQFLEQKQQCYGKDTPTRLLRLVNNNVEGGKDN</sequence>
<evidence type="ECO:0000313" key="2">
    <source>
        <dbReference type="Proteomes" id="UP000008555"/>
    </source>
</evidence>
<geneLocation type="plasmid" evidence="1 2">
    <name>pQpDG</name>
</geneLocation>
<evidence type="ECO:0000313" key="1">
    <source>
        <dbReference type="EMBL" id="ABS78538.1"/>
    </source>
</evidence>
<dbReference type="KEGG" id="cbd:CBUD_A0063"/>